<evidence type="ECO:0000313" key="5">
    <source>
        <dbReference type="EMBL" id="KOA40973.1"/>
    </source>
</evidence>
<proteinExistence type="predicted"/>
<evidence type="ECO:0000256" key="2">
    <source>
        <dbReference type="ARBA" id="ARBA00023125"/>
    </source>
</evidence>
<dbReference type="Pfam" id="PF00356">
    <property type="entry name" value="LacI"/>
    <property type="match status" value="1"/>
</dbReference>
<dbReference type="SUPFAM" id="SSF47413">
    <property type="entry name" value="lambda repressor-like DNA-binding domains"/>
    <property type="match status" value="1"/>
</dbReference>
<dbReference type="PROSITE" id="PS00356">
    <property type="entry name" value="HTH_LACI_1"/>
    <property type="match status" value="1"/>
</dbReference>
<dbReference type="SMART" id="SM00354">
    <property type="entry name" value="HTH_LACI"/>
    <property type="match status" value="1"/>
</dbReference>
<evidence type="ECO:0000256" key="1">
    <source>
        <dbReference type="ARBA" id="ARBA00023015"/>
    </source>
</evidence>
<sequence>MTVAKRNRVTLADVAKAANVSRSTASRALNNSPRISRETTARIKKIADSMGFIPNAQGRALAVGRNETIAILITEPLDELFDDPTYAMFISGITEKLSESSYLPVLLQASTDFEHHRVQQHLERRSFDAVIDISPYANNYLLEEMYKLRIPCVMLGQMEDRSYEGIFSSIYSDDTYGARIAAQAMHDAGRRHPVSILGPRSNPASPDRLTGYRRVYGDELPDDRVLFTGWDATAGFSAMMQLLDTHDDIDGLLAGSDRIAVGAIEAIRQRGLTVPDDIAVVGFDDHPIAGRCNPPLTTVQQPLREEGSTAADLAMRMIDGEAATTVIKHMTLVRRKSL</sequence>
<comment type="caution">
    <text evidence="5">The sequence shown here is derived from an EMBL/GenBank/DDBJ whole genome shotgun (WGS) entry which is preliminary data.</text>
</comment>
<gene>
    <name evidence="5" type="ORF">BBM1128_04905</name>
</gene>
<dbReference type="GO" id="GO:0000976">
    <property type="term" value="F:transcription cis-regulatory region binding"/>
    <property type="evidence" value="ECO:0007669"/>
    <property type="project" value="TreeGrafter"/>
</dbReference>
<accession>A0A0L7B120</accession>
<dbReference type="PANTHER" id="PTHR30146">
    <property type="entry name" value="LACI-RELATED TRANSCRIPTIONAL REPRESSOR"/>
    <property type="match status" value="1"/>
</dbReference>
<evidence type="ECO:0000313" key="6">
    <source>
        <dbReference type="Proteomes" id="UP000037193"/>
    </source>
</evidence>
<name>A0A0L7B120_BIFBR</name>
<dbReference type="Gene3D" id="1.10.260.40">
    <property type="entry name" value="lambda repressor-like DNA-binding domains"/>
    <property type="match status" value="1"/>
</dbReference>
<dbReference type="EMBL" id="AVQD01000008">
    <property type="protein sequence ID" value="KOA40973.1"/>
    <property type="molecule type" value="Genomic_DNA"/>
</dbReference>
<evidence type="ECO:0000259" key="4">
    <source>
        <dbReference type="PROSITE" id="PS50932"/>
    </source>
</evidence>
<dbReference type="Proteomes" id="UP000037193">
    <property type="component" value="Unassembled WGS sequence"/>
</dbReference>
<dbReference type="RefSeq" id="WP_014484292.1">
    <property type="nucleotide sequence ID" value="NZ_AVQD01000008.1"/>
</dbReference>
<dbReference type="Gene3D" id="3.40.50.2300">
    <property type="match status" value="2"/>
</dbReference>
<dbReference type="InterPro" id="IPR010982">
    <property type="entry name" value="Lambda_DNA-bd_dom_sf"/>
</dbReference>
<dbReference type="Pfam" id="PF13377">
    <property type="entry name" value="Peripla_BP_3"/>
    <property type="match status" value="1"/>
</dbReference>
<organism evidence="5 6">
    <name type="scientific">Bifidobacterium breve MCC 1128</name>
    <dbReference type="NCBI Taxonomy" id="1365965"/>
    <lineage>
        <taxon>Bacteria</taxon>
        <taxon>Bacillati</taxon>
        <taxon>Actinomycetota</taxon>
        <taxon>Actinomycetes</taxon>
        <taxon>Bifidobacteriales</taxon>
        <taxon>Bifidobacteriaceae</taxon>
        <taxon>Bifidobacterium</taxon>
    </lineage>
</organism>
<dbReference type="CDD" id="cd01392">
    <property type="entry name" value="HTH_LacI"/>
    <property type="match status" value="1"/>
</dbReference>
<dbReference type="InterPro" id="IPR046335">
    <property type="entry name" value="LacI/GalR-like_sensor"/>
</dbReference>
<dbReference type="GO" id="GO:0003700">
    <property type="term" value="F:DNA-binding transcription factor activity"/>
    <property type="evidence" value="ECO:0007669"/>
    <property type="project" value="TreeGrafter"/>
</dbReference>
<dbReference type="CDD" id="cd06267">
    <property type="entry name" value="PBP1_LacI_sugar_binding-like"/>
    <property type="match status" value="1"/>
</dbReference>
<keyword evidence="3" id="KW-0804">Transcription</keyword>
<dbReference type="InterPro" id="IPR028082">
    <property type="entry name" value="Peripla_BP_I"/>
</dbReference>
<dbReference type="AlphaFoldDB" id="A0A0L7B120"/>
<dbReference type="SUPFAM" id="SSF53822">
    <property type="entry name" value="Periplasmic binding protein-like I"/>
    <property type="match status" value="1"/>
</dbReference>
<dbReference type="PANTHER" id="PTHR30146:SF109">
    <property type="entry name" value="HTH-TYPE TRANSCRIPTIONAL REGULATOR GALS"/>
    <property type="match status" value="1"/>
</dbReference>
<reference evidence="5 6" key="1">
    <citation type="journal article" date="2015" name="Int J Genomics">
        <title>Comparative Genomics Revealed Genetic Diversity and Species/Strain-Level Differences in Carbohydrate Metabolism of Three Probiotic Bifidobacterial Species.</title>
        <authorList>
            <person name="Odamaki T."/>
            <person name="Horigome A."/>
            <person name="Sugahara H."/>
            <person name="Hashikura N."/>
            <person name="Minami J."/>
            <person name="Xiao J.Z."/>
            <person name="Abe F."/>
        </authorList>
    </citation>
    <scope>NUCLEOTIDE SEQUENCE [LARGE SCALE GENOMIC DNA]</scope>
    <source>
        <strain evidence="5 6">MCC 1128</strain>
    </source>
</reference>
<evidence type="ECO:0000256" key="3">
    <source>
        <dbReference type="ARBA" id="ARBA00023163"/>
    </source>
</evidence>
<keyword evidence="1" id="KW-0805">Transcription regulation</keyword>
<feature type="domain" description="HTH lacI-type" evidence="4">
    <location>
        <begin position="9"/>
        <end position="63"/>
    </location>
</feature>
<protein>
    <submittedName>
        <fullName evidence="5">LacI family transcriptional regulator</fullName>
    </submittedName>
</protein>
<dbReference type="PATRIC" id="fig|1365965.3.peg.988"/>
<dbReference type="InterPro" id="IPR000843">
    <property type="entry name" value="HTH_LacI"/>
</dbReference>
<keyword evidence="2" id="KW-0238">DNA-binding</keyword>
<dbReference type="PROSITE" id="PS50932">
    <property type="entry name" value="HTH_LACI_2"/>
    <property type="match status" value="1"/>
</dbReference>